<dbReference type="Pfam" id="PF03065">
    <property type="entry name" value="Glyco_hydro_57"/>
    <property type="match status" value="1"/>
</dbReference>
<evidence type="ECO:0000313" key="6">
    <source>
        <dbReference type="Proteomes" id="UP000250125"/>
    </source>
</evidence>
<keyword evidence="5" id="KW-0378">Hydrolase</keyword>
<protein>
    <submittedName>
        <fullName evidence="5">Glycoside hydrolase family 57</fullName>
    </submittedName>
</protein>
<dbReference type="InterPro" id="IPR019248">
    <property type="entry name" value="Glucodextran_C"/>
</dbReference>
<sequence>MFGLLITTSLILLSLVPNLWVNQASAYPTADGNPFNWVYDNVKALDGHDDLWYWYNDGDDYARDIIAFYYSENPDTITMRIDVTNLAIGEEENANWYILLDFAAGGQTWLPDYLSDSSGNGIQSGIEWDLAVAIYDTNNYNVYLPDWSTRNDAVKAITLNSEYDFIEVELYKDKIPNFPPGGQVHFQVISAKDFSTPYRVTDSMPDNLQYYFTSDDHVGTAKVAFVHHGNQHIGYTDVFCGGIGTGFDEVLRVHDRYKVPVNLHMSGVLLESMLWNDPNCGDFIFRDEISKGISEGWISILTSAYGQHIMPFFPVDVNVKSLAKENELIWDVFHYNPRVAWVVERVWETKMSDGDPVNGVKSDPWEYFAAVDPADGEPYVHAVILDDETHGNGVSNPRKVYQLPNGLLKVFFIDDWLKDAIYNSNDWDSDSWRSIKEHWLDLALDSDQEQIDVYADDWEKAAGVANWQTDPQRYIYAVEYVAAHPWIQAVRLDEVLSWNPSQGGRFWGDGGDYWPTPGTYSEIGGTSGYGGTGDVDGDGNADRNAWYKDWAINYYPYNCPKSAGGLWWDAYQELENLKNDGVDNNLVELSWTTLIANLYETGWHDGITGPISGWEKEITSHLRHALPYAYAAQWLNDNDKSLTAYWRNVDDDNDNEIVIQNDRVYAVIDPIGGRIGWLFDSNGHVVIGNSMALWSGTEGDYNDGNHVWGLSDAYDDGTYENNYYQLRIVDDGTDGKVVVAAKSPNGGFTKYIELRQGWPYIRVTYRNVTRTIYVKTGFSPGVSDMLKNGKANIQRTWLYDGKVAGYYNAQTDTLAAYVIPGPASFNRGEDWRTLAIVDEIKFNEDATFYIYSGPWNSSFFGELLSEPIAGSVTTTPDRPLAGDAITVYYNASGGPLNDTTSVILHWGHDDWKDVTDTTMTYENGFWKARISTQASWGSIDFVFTNNSAQDDNGGREYHVYLTPSSIPTNVQALLTGDESSWGTYLPATNSGEIKDGEYVWNDAVDDEHSTRNYPWDRDSYDMESVRVRADGSYVYFSIKLKNLSAIGKFGGPIIAIPVNTGSGANQGVPYDGSLTYTPGWDYWVVVDLSISGVPDSTIFGSPGVQVYDSTLTEVPGDYYAIASTTNNVIQVVVPRTILGDPNEINFNVLVFLGDGTGGAVDPGSPKVVDLMGTSTTDEELADGSIDYSESVDLTNVPFFSDTTTAGALAVLLAIGVFWFFRRH</sequence>
<keyword evidence="3" id="KW-1133">Transmembrane helix</keyword>
<dbReference type="SUPFAM" id="SSF49344">
    <property type="entry name" value="CBD9-like"/>
    <property type="match status" value="1"/>
</dbReference>
<accession>A0A2Z2MSR4</accession>
<dbReference type="Pfam" id="PF09985">
    <property type="entry name" value="Glucodextran_C"/>
    <property type="match status" value="1"/>
</dbReference>
<dbReference type="InterPro" id="IPR005085">
    <property type="entry name" value="CBM25"/>
</dbReference>
<evidence type="ECO:0000256" key="3">
    <source>
        <dbReference type="SAM" id="Phobius"/>
    </source>
</evidence>
<dbReference type="GO" id="GO:2001070">
    <property type="term" value="F:starch binding"/>
    <property type="evidence" value="ECO:0007669"/>
    <property type="project" value="InterPro"/>
</dbReference>
<dbReference type="SUPFAM" id="SSF88713">
    <property type="entry name" value="Glycoside hydrolase/deacetylase"/>
    <property type="match status" value="1"/>
</dbReference>
<feature type="transmembrane region" description="Helical" evidence="3">
    <location>
        <begin position="1198"/>
        <end position="1220"/>
    </location>
</feature>
<proteinExistence type="inferred from homology"/>
<reference evidence="5 6" key="1">
    <citation type="submission" date="2016-04" db="EMBL/GenBank/DDBJ databases">
        <title>Complete genome sequence of Thermococcus siculi type strain RG-20.</title>
        <authorList>
            <person name="Oger P.M."/>
        </authorList>
    </citation>
    <scope>NUCLEOTIDE SEQUENCE [LARGE SCALE GENOMIC DNA]</scope>
    <source>
        <strain evidence="5 6">RG-20</strain>
    </source>
</reference>
<feature type="domain" description="Carbohydrate binding module family 25" evidence="4">
    <location>
        <begin position="882"/>
        <end position="962"/>
    </location>
</feature>
<dbReference type="InterPro" id="IPR011330">
    <property type="entry name" value="Glyco_hydro/deAcase_b/a-brl"/>
</dbReference>
<dbReference type="InterPro" id="IPR004300">
    <property type="entry name" value="Glyco_hydro_57_N"/>
</dbReference>
<evidence type="ECO:0000313" key="5">
    <source>
        <dbReference type="EMBL" id="ASJ09734.1"/>
    </source>
</evidence>
<evidence type="ECO:0000259" key="4">
    <source>
        <dbReference type="SMART" id="SM01066"/>
    </source>
</evidence>
<dbReference type="Pfam" id="PF16760">
    <property type="entry name" value="CBM53"/>
    <property type="match status" value="1"/>
</dbReference>
<keyword evidence="3" id="KW-0472">Membrane</keyword>
<dbReference type="KEGG" id="tsl:A3L11_03585"/>
<dbReference type="EMBL" id="CP015103">
    <property type="protein sequence ID" value="ASJ09734.1"/>
    <property type="molecule type" value="Genomic_DNA"/>
</dbReference>
<dbReference type="Proteomes" id="UP000250125">
    <property type="component" value="Chromosome"/>
</dbReference>
<dbReference type="SMART" id="SM01066">
    <property type="entry name" value="CBM_25"/>
    <property type="match status" value="1"/>
</dbReference>
<keyword evidence="2" id="KW-0119">Carbohydrate metabolism</keyword>
<comment type="similarity">
    <text evidence="1">Belongs to the glycosyl hydrolase 57 family.</text>
</comment>
<evidence type="ECO:0000256" key="2">
    <source>
        <dbReference type="ARBA" id="ARBA00023277"/>
    </source>
</evidence>
<evidence type="ECO:0000256" key="1">
    <source>
        <dbReference type="ARBA" id="ARBA00006821"/>
    </source>
</evidence>
<dbReference type="AlphaFoldDB" id="A0A2Z2MSR4"/>
<keyword evidence="6" id="KW-1185">Reference proteome</keyword>
<dbReference type="Gene3D" id="3.20.110.20">
    <property type="match status" value="1"/>
</dbReference>
<name>A0A2Z2MSR4_9EURY</name>
<dbReference type="GO" id="GO:0005975">
    <property type="term" value="P:carbohydrate metabolic process"/>
    <property type="evidence" value="ECO:0007669"/>
    <property type="project" value="InterPro"/>
</dbReference>
<keyword evidence="3" id="KW-0812">Transmembrane</keyword>
<gene>
    <name evidence="5" type="ORF">A3L11_03585</name>
</gene>
<organism evidence="5 6">
    <name type="scientific">Thermococcus siculi</name>
    <dbReference type="NCBI Taxonomy" id="72803"/>
    <lineage>
        <taxon>Archaea</taxon>
        <taxon>Methanobacteriati</taxon>
        <taxon>Methanobacteriota</taxon>
        <taxon>Thermococci</taxon>
        <taxon>Thermococcales</taxon>
        <taxon>Thermococcaceae</taxon>
        <taxon>Thermococcus</taxon>
    </lineage>
</organism>
<dbReference type="GO" id="GO:0016787">
    <property type="term" value="F:hydrolase activity"/>
    <property type="evidence" value="ECO:0007669"/>
    <property type="project" value="UniProtKB-KW"/>
</dbReference>